<accession>A0A9D4PG82</accession>
<comment type="caution">
    <text evidence="3">The sequence shown here is derived from an EMBL/GenBank/DDBJ whole genome shotgun (WGS) entry which is preliminary data.</text>
</comment>
<sequence>MSRASKDFGNDGEEENTVLDSAGKLDFGEFELQLFDSRYMNKRSQTSDSVKLGSWLKPSCIPITIILLLIVLVVLFPLLGHSRDGGFASKSAGNDGKPINCLDSCS</sequence>
<dbReference type="EMBL" id="JABSTV010001254">
    <property type="protein sequence ID" value="KAH7939928.1"/>
    <property type="molecule type" value="Genomic_DNA"/>
</dbReference>
<name>A0A9D4PG82_RHISA</name>
<evidence type="ECO:0000313" key="4">
    <source>
        <dbReference type="Proteomes" id="UP000821837"/>
    </source>
</evidence>
<dbReference type="Proteomes" id="UP000821837">
    <property type="component" value="Chromosome 8"/>
</dbReference>
<reference evidence="3" key="2">
    <citation type="submission" date="2021-09" db="EMBL/GenBank/DDBJ databases">
        <authorList>
            <person name="Jia N."/>
            <person name="Wang J."/>
            <person name="Shi W."/>
            <person name="Du L."/>
            <person name="Sun Y."/>
            <person name="Zhan W."/>
            <person name="Jiang J."/>
            <person name="Wang Q."/>
            <person name="Zhang B."/>
            <person name="Ji P."/>
            <person name="Sakyi L.B."/>
            <person name="Cui X."/>
            <person name="Yuan T."/>
            <person name="Jiang B."/>
            <person name="Yang W."/>
            <person name="Lam T.T.-Y."/>
            <person name="Chang Q."/>
            <person name="Ding S."/>
            <person name="Wang X."/>
            <person name="Zhu J."/>
            <person name="Ruan X."/>
            <person name="Zhao L."/>
            <person name="Wei J."/>
            <person name="Que T."/>
            <person name="Du C."/>
            <person name="Cheng J."/>
            <person name="Dai P."/>
            <person name="Han X."/>
            <person name="Huang E."/>
            <person name="Gao Y."/>
            <person name="Liu J."/>
            <person name="Shao H."/>
            <person name="Ye R."/>
            <person name="Li L."/>
            <person name="Wei W."/>
            <person name="Wang X."/>
            <person name="Wang C."/>
            <person name="Huo Q."/>
            <person name="Li W."/>
            <person name="Guo W."/>
            <person name="Chen H."/>
            <person name="Chen S."/>
            <person name="Zhou L."/>
            <person name="Zhou L."/>
            <person name="Ni X."/>
            <person name="Tian J."/>
            <person name="Zhou Y."/>
            <person name="Sheng Y."/>
            <person name="Liu T."/>
            <person name="Pan Y."/>
            <person name="Xia L."/>
            <person name="Li J."/>
            <person name="Zhao F."/>
            <person name="Cao W."/>
        </authorList>
    </citation>
    <scope>NUCLEOTIDE SEQUENCE</scope>
    <source>
        <strain evidence="3">Rsan-2018</strain>
        <tissue evidence="3">Larvae</tissue>
    </source>
</reference>
<reference evidence="3" key="1">
    <citation type="journal article" date="2020" name="Cell">
        <title>Large-Scale Comparative Analyses of Tick Genomes Elucidate Their Genetic Diversity and Vector Capacities.</title>
        <authorList>
            <consortium name="Tick Genome and Microbiome Consortium (TIGMIC)"/>
            <person name="Jia N."/>
            <person name="Wang J."/>
            <person name="Shi W."/>
            <person name="Du L."/>
            <person name="Sun Y."/>
            <person name="Zhan W."/>
            <person name="Jiang J.F."/>
            <person name="Wang Q."/>
            <person name="Zhang B."/>
            <person name="Ji P."/>
            <person name="Bell-Sakyi L."/>
            <person name="Cui X.M."/>
            <person name="Yuan T.T."/>
            <person name="Jiang B.G."/>
            <person name="Yang W.F."/>
            <person name="Lam T.T."/>
            <person name="Chang Q.C."/>
            <person name="Ding S.J."/>
            <person name="Wang X.J."/>
            <person name="Zhu J.G."/>
            <person name="Ruan X.D."/>
            <person name="Zhao L."/>
            <person name="Wei J.T."/>
            <person name="Ye R.Z."/>
            <person name="Que T.C."/>
            <person name="Du C.H."/>
            <person name="Zhou Y.H."/>
            <person name="Cheng J.X."/>
            <person name="Dai P.F."/>
            <person name="Guo W.B."/>
            <person name="Han X.H."/>
            <person name="Huang E.J."/>
            <person name="Li L.F."/>
            <person name="Wei W."/>
            <person name="Gao Y.C."/>
            <person name="Liu J.Z."/>
            <person name="Shao H.Z."/>
            <person name="Wang X."/>
            <person name="Wang C.C."/>
            <person name="Yang T.C."/>
            <person name="Huo Q.B."/>
            <person name="Li W."/>
            <person name="Chen H.Y."/>
            <person name="Chen S.E."/>
            <person name="Zhou L.G."/>
            <person name="Ni X.B."/>
            <person name="Tian J.H."/>
            <person name="Sheng Y."/>
            <person name="Liu T."/>
            <person name="Pan Y.S."/>
            <person name="Xia L.Y."/>
            <person name="Li J."/>
            <person name="Zhao F."/>
            <person name="Cao W.C."/>
        </authorList>
    </citation>
    <scope>NUCLEOTIDE SEQUENCE</scope>
    <source>
        <strain evidence="3">Rsan-2018</strain>
    </source>
</reference>
<evidence type="ECO:0000313" key="3">
    <source>
        <dbReference type="EMBL" id="KAH7939928.1"/>
    </source>
</evidence>
<dbReference type="VEuPathDB" id="VectorBase:RSAN_051748"/>
<feature type="transmembrane region" description="Helical" evidence="2">
    <location>
        <begin position="61"/>
        <end position="80"/>
    </location>
</feature>
<evidence type="ECO:0000256" key="2">
    <source>
        <dbReference type="SAM" id="Phobius"/>
    </source>
</evidence>
<gene>
    <name evidence="3" type="ORF">HPB52_019497</name>
</gene>
<proteinExistence type="predicted"/>
<dbReference type="AlphaFoldDB" id="A0A9D4PG82"/>
<evidence type="ECO:0000256" key="1">
    <source>
        <dbReference type="SAM" id="MobiDB-lite"/>
    </source>
</evidence>
<feature type="region of interest" description="Disordered" evidence="1">
    <location>
        <begin position="1"/>
        <end position="20"/>
    </location>
</feature>
<feature type="region of interest" description="Disordered" evidence="1">
    <location>
        <begin position="86"/>
        <end position="106"/>
    </location>
</feature>
<protein>
    <submittedName>
        <fullName evidence="3">Uncharacterized protein</fullName>
    </submittedName>
</protein>
<keyword evidence="2" id="KW-1133">Transmembrane helix</keyword>
<keyword evidence="4" id="KW-1185">Reference proteome</keyword>
<organism evidence="3 4">
    <name type="scientific">Rhipicephalus sanguineus</name>
    <name type="common">Brown dog tick</name>
    <name type="synonym">Ixodes sanguineus</name>
    <dbReference type="NCBI Taxonomy" id="34632"/>
    <lineage>
        <taxon>Eukaryota</taxon>
        <taxon>Metazoa</taxon>
        <taxon>Ecdysozoa</taxon>
        <taxon>Arthropoda</taxon>
        <taxon>Chelicerata</taxon>
        <taxon>Arachnida</taxon>
        <taxon>Acari</taxon>
        <taxon>Parasitiformes</taxon>
        <taxon>Ixodida</taxon>
        <taxon>Ixodoidea</taxon>
        <taxon>Ixodidae</taxon>
        <taxon>Rhipicephalinae</taxon>
        <taxon>Rhipicephalus</taxon>
        <taxon>Rhipicephalus</taxon>
    </lineage>
</organism>
<keyword evidence="2" id="KW-0812">Transmembrane</keyword>
<keyword evidence="2" id="KW-0472">Membrane</keyword>